<name>A0A175Y9S4_DAUCS</name>
<dbReference type="PANTHER" id="PTHR11010">
    <property type="entry name" value="PROTEASE S28 PRO-X CARBOXYPEPTIDASE-RELATED"/>
    <property type="match status" value="1"/>
</dbReference>
<dbReference type="AlphaFoldDB" id="A0A175Y9S4"/>
<accession>A0A175Y9S4</accession>
<keyword evidence="5" id="KW-1185">Reference proteome</keyword>
<dbReference type="GO" id="GO:0006508">
    <property type="term" value="P:proteolysis"/>
    <property type="evidence" value="ECO:0007669"/>
    <property type="project" value="UniProtKB-KW"/>
</dbReference>
<evidence type="ECO:0000313" key="4">
    <source>
        <dbReference type="EMBL" id="WOG92205.1"/>
    </source>
</evidence>
<dbReference type="EMBL" id="CP093345">
    <property type="protein sequence ID" value="WOG92205.1"/>
    <property type="molecule type" value="Genomic_DNA"/>
</dbReference>
<dbReference type="InterPro" id="IPR029058">
    <property type="entry name" value="AB_hydrolase_fold"/>
</dbReference>
<dbReference type="Gene3D" id="3.40.50.1820">
    <property type="entry name" value="alpha/beta hydrolase"/>
    <property type="match status" value="1"/>
</dbReference>
<reference evidence="4" key="1">
    <citation type="journal article" date="2016" name="Nat. Genet.">
        <title>A high-quality carrot genome assembly provides new insights into carotenoid accumulation and asterid genome evolution.</title>
        <authorList>
            <person name="Iorizzo M."/>
            <person name="Ellison S."/>
            <person name="Senalik D."/>
            <person name="Zeng P."/>
            <person name="Satapoomin P."/>
            <person name="Huang J."/>
            <person name="Bowman M."/>
            <person name="Iovene M."/>
            <person name="Sanseverino W."/>
            <person name="Cavagnaro P."/>
            <person name="Yildiz M."/>
            <person name="Macko-Podgorni A."/>
            <person name="Moranska E."/>
            <person name="Grzebelus E."/>
            <person name="Grzebelus D."/>
            <person name="Ashrafi H."/>
            <person name="Zheng Z."/>
            <person name="Cheng S."/>
            <person name="Spooner D."/>
            <person name="Van Deynze A."/>
            <person name="Simon P."/>
        </authorList>
    </citation>
    <scope>NUCLEOTIDE SEQUENCE</scope>
    <source>
        <tissue evidence="4">Leaf</tissue>
    </source>
</reference>
<dbReference type="Gene3D" id="1.20.120.980">
    <property type="entry name" value="Serine carboxypeptidase S28, SKS domain"/>
    <property type="match status" value="1"/>
</dbReference>
<reference evidence="4" key="2">
    <citation type="submission" date="2022-03" db="EMBL/GenBank/DDBJ databases">
        <title>Draft title - Genomic analysis of global carrot germplasm unveils the trajectory of domestication and the origin of high carotenoid orange carrot.</title>
        <authorList>
            <person name="Iorizzo M."/>
            <person name="Ellison S."/>
            <person name="Senalik D."/>
            <person name="Macko-Podgorni A."/>
            <person name="Grzebelus D."/>
            <person name="Bostan H."/>
            <person name="Rolling W."/>
            <person name="Curaba J."/>
            <person name="Simon P."/>
        </authorList>
    </citation>
    <scope>NUCLEOTIDE SEQUENCE</scope>
    <source>
        <tissue evidence="4">Leaf</tissue>
    </source>
</reference>
<keyword evidence="3" id="KW-0378">Hydrolase</keyword>
<dbReference type="Gramene" id="KZM80334">
    <property type="protein sequence ID" value="KZM80334"/>
    <property type="gene ID" value="DCAR_031770"/>
</dbReference>
<evidence type="ECO:0000256" key="2">
    <source>
        <dbReference type="ARBA" id="ARBA00022729"/>
    </source>
</evidence>
<sequence>MQVILREEVGTIGDEVLKANANLVKWMLLSLHGHGNIWVVTRPLNSSQQLKDFLALSFIESAQYDFPITKYVRRVCNAVDGAAESTDILGRIATGFNVSALGGIFGRSCNSIFDIQSINNSCGWAWQFLLVFIHPFPKQCKELVMPVGSAANDTMFGEWPFNIKNLDRKCKDAFGVTPRTHWIMTDFDDHIY</sequence>
<dbReference type="GO" id="GO:0008239">
    <property type="term" value="F:dipeptidyl-peptidase activity"/>
    <property type="evidence" value="ECO:0007669"/>
    <property type="project" value="TreeGrafter"/>
</dbReference>
<organism evidence="4 5">
    <name type="scientific">Daucus carota subsp. sativus</name>
    <name type="common">Carrot</name>
    <dbReference type="NCBI Taxonomy" id="79200"/>
    <lineage>
        <taxon>Eukaryota</taxon>
        <taxon>Viridiplantae</taxon>
        <taxon>Streptophyta</taxon>
        <taxon>Embryophyta</taxon>
        <taxon>Tracheophyta</taxon>
        <taxon>Spermatophyta</taxon>
        <taxon>Magnoliopsida</taxon>
        <taxon>eudicotyledons</taxon>
        <taxon>Gunneridae</taxon>
        <taxon>Pentapetalae</taxon>
        <taxon>asterids</taxon>
        <taxon>campanulids</taxon>
        <taxon>Apiales</taxon>
        <taxon>Apiaceae</taxon>
        <taxon>Apioideae</taxon>
        <taxon>Scandiceae</taxon>
        <taxon>Daucinae</taxon>
        <taxon>Daucus</taxon>
        <taxon>Daucus sect. Daucus</taxon>
    </lineage>
</organism>
<proteinExistence type="predicted"/>
<dbReference type="InterPro" id="IPR042269">
    <property type="entry name" value="Ser_carbopepase_S28_SKS"/>
</dbReference>
<dbReference type="Proteomes" id="UP000077755">
    <property type="component" value="Chromosome 3"/>
</dbReference>
<keyword evidence="2" id="KW-0732">Signal</keyword>
<evidence type="ECO:0000313" key="5">
    <source>
        <dbReference type="Proteomes" id="UP000077755"/>
    </source>
</evidence>
<evidence type="ECO:0000256" key="3">
    <source>
        <dbReference type="ARBA" id="ARBA00022801"/>
    </source>
</evidence>
<keyword evidence="1" id="KW-0645">Protease</keyword>
<gene>
    <name evidence="4" type="ORF">DCAR_0311466</name>
</gene>
<dbReference type="PANTHER" id="PTHR11010:SF78">
    <property type="entry name" value="LYSOSOMAL PRO-X CARBOXYPEPTIDASE"/>
    <property type="match status" value="1"/>
</dbReference>
<protein>
    <submittedName>
        <fullName evidence="4">Uncharacterized protein</fullName>
    </submittedName>
</protein>
<evidence type="ECO:0000256" key="1">
    <source>
        <dbReference type="ARBA" id="ARBA00022670"/>
    </source>
</evidence>